<dbReference type="EMBL" id="BGPR01000100">
    <property type="protein sequence ID" value="GBL94174.1"/>
    <property type="molecule type" value="Genomic_DNA"/>
</dbReference>
<accession>A0A4Y2BSM3</accession>
<proteinExistence type="predicted"/>
<comment type="caution">
    <text evidence="1">The sequence shown here is derived from an EMBL/GenBank/DDBJ whole genome shotgun (WGS) entry which is preliminary data.</text>
</comment>
<name>A0A4Y2BSM3_ARAVE</name>
<dbReference type="AlphaFoldDB" id="A0A4Y2BSM3"/>
<organism evidence="1 2">
    <name type="scientific">Araneus ventricosus</name>
    <name type="common">Orbweaver spider</name>
    <name type="synonym">Epeira ventricosa</name>
    <dbReference type="NCBI Taxonomy" id="182803"/>
    <lineage>
        <taxon>Eukaryota</taxon>
        <taxon>Metazoa</taxon>
        <taxon>Ecdysozoa</taxon>
        <taxon>Arthropoda</taxon>
        <taxon>Chelicerata</taxon>
        <taxon>Arachnida</taxon>
        <taxon>Araneae</taxon>
        <taxon>Araneomorphae</taxon>
        <taxon>Entelegynae</taxon>
        <taxon>Araneoidea</taxon>
        <taxon>Araneidae</taxon>
        <taxon>Araneus</taxon>
    </lineage>
</organism>
<reference evidence="1 2" key="1">
    <citation type="journal article" date="2019" name="Sci. Rep.">
        <title>Orb-weaving spider Araneus ventricosus genome elucidates the spidroin gene catalogue.</title>
        <authorList>
            <person name="Kono N."/>
            <person name="Nakamura H."/>
            <person name="Ohtoshi R."/>
            <person name="Moran D.A.P."/>
            <person name="Shinohara A."/>
            <person name="Yoshida Y."/>
            <person name="Fujiwara M."/>
            <person name="Mori M."/>
            <person name="Tomita M."/>
            <person name="Arakawa K."/>
        </authorList>
    </citation>
    <scope>NUCLEOTIDE SEQUENCE [LARGE SCALE GENOMIC DNA]</scope>
</reference>
<evidence type="ECO:0000313" key="2">
    <source>
        <dbReference type="Proteomes" id="UP000499080"/>
    </source>
</evidence>
<protein>
    <submittedName>
        <fullName evidence="1">Uncharacterized protein</fullName>
    </submittedName>
</protein>
<keyword evidence="2" id="KW-1185">Reference proteome</keyword>
<evidence type="ECO:0000313" key="1">
    <source>
        <dbReference type="EMBL" id="GBL94174.1"/>
    </source>
</evidence>
<dbReference type="OrthoDB" id="6156427at2759"/>
<gene>
    <name evidence="1" type="ORF">AVEN_163501_1</name>
</gene>
<sequence>MWQTKESFFFVPKKYVDCAKKYFNGGTTIVFDGYFEDAAKSRNSVECTRRTKKHIAGYFMLDESMSATTSQEKFLSNANSKQRVINMLRVKFKKDFVVKQAEENVGYLIIRNTLETEKSHNVLSLLVKTSTSWL</sequence>
<dbReference type="Proteomes" id="UP000499080">
    <property type="component" value="Unassembled WGS sequence"/>
</dbReference>